<accession>A0A7J0EDH6</accession>
<name>A0A7J0EDH6_9ERIC</name>
<protein>
    <submittedName>
        <fullName evidence="2">Uncharacterized protein</fullName>
    </submittedName>
</protein>
<feature type="compositionally biased region" description="Low complexity" evidence="1">
    <location>
        <begin position="85"/>
        <end position="100"/>
    </location>
</feature>
<evidence type="ECO:0000313" key="2">
    <source>
        <dbReference type="EMBL" id="GFY83919.1"/>
    </source>
</evidence>
<sequence length="125" mass="13465">MAPTIAVATAQLQSHRQPPTAAVDEEVLRRRNEELERELKRSLEREREDEARAAEDVGEAESGRGGGGTALLPIGRARGRGRRPGPGLSSPPLGPDGPALRCPKGSSVLFRFSPQFAMSRSPYHA</sequence>
<gene>
    <name evidence="2" type="ORF">Acr_03g0006930</name>
</gene>
<proteinExistence type="predicted"/>
<evidence type="ECO:0000256" key="1">
    <source>
        <dbReference type="SAM" id="MobiDB-lite"/>
    </source>
</evidence>
<feature type="region of interest" description="Disordered" evidence="1">
    <location>
        <begin position="1"/>
        <end position="102"/>
    </location>
</feature>
<reference evidence="2 3" key="1">
    <citation type="submission" date="2019-07" db="EMBL/GenBank/DDBJ databases">
        <title>De Novo Assembly of kiwifruit Actinidia rufa.</title>
        <authorList>
            <person name="Sugita-Konishi S."/>
            <person name="Sato K."/>
            <person name="Mori E."/>
            <person name="Abe Y."/>
            <person name="Kisaki G."/>
            <person name="Hamano K."/>
            <person name="Suezawa K."/>
            <person name="Otani M."/>
            <person name="Fukuda T."/>
            <person name="Manabe T."/>
            <person name="Gomi K."/>
            <person name="Tabuchi M."/>
            <person name="Akimitsu K."/>
            <person name="Kataoka I."/>
        </authorList>
    </citation>
    <scope>NUCLEOTIDE SEQUENCE [LARGE SCALE GENOMIC DNA]</scope>
    <source>
        <strain evidence="3">cv. Fuchu</strain>
    </source>
</reference>
<keyword evidence="3" id="KW-1185">Reference proteome</keyword>
<organism evidence="2 3">
    <name type="scientific">Actinidia rufa</name>
    <dbReference type="NCBI Taxonomy" id="165716"/>
    <lineage>
        <taxon>Eukaryota</taxon>
        <taxon>Viridiplantae</taxon>
        <taxon>Streptophyta</taxon>
        <taxon>Embryophyta</taxon>
        <taxon>Tracheophyta</taxon>
        <taxon>Spermatophyta</taxon>
        <taxon>Magnoliopsida</taxon>
        <taxon>eudicotyledons</taxon>
        <taxon>Gunneridae</taxon>
        <taxon>Pentapetalae</taxon>
        <taxon>asterids</taxon>
        <taxon>Ericales</taxon>
        <taxon>Actinidiaceae</taxon>
        <taxon>Actinidia</taxon>
    </lineage>
</organism>
<dbReference type="EMBL" id="BJWL01000003">
    <property type="protein sequence ID" value="GFY83919.1"/>
    <property type="molecule type" value="Genomic_DNA"/>
</dbReference>
<dbReference type="Proteomes" id="UP000585474">
    <property type="component" value="Unassembled WGS sequence"/>
</dbReference>
<feature type="compositionally biased region" description="Basic and acidic residues" evidence="1">
    <location>
        <begin position="26"/>
        <end position="55"/>
    </location>
</feature>
<comment type="caution">
    <text evidence="2">The sequence shown here is derived from an EMBL/GenBank/DDBJ whole genome shotgun (WGS) entry which is preliminary data.</text>
</comment>
<dbReference type="AlphaFoldDB" id="A0A7J0EDH6"/>
<evidence type="ECO:0000313" key="3">
    <source>
        <dbReference type="Proteomes" id="UP000585474"/>
    </source>
</evidence>